<evidence type="ECO:0000256" key="2">
    <source>
        <dbReference type="ARBA" id="ARBA00023002"/>
    </source>
</evidence>
<dbReference type="Pfam" id="PF00171">
    <property type="entry name" value="Aldedh"/>
    <property type="match status" value="1"/>
</dbReference>
<reference evidence="6 7" key="1">
    <citation type="submission" date="2012-10" db="EMBL/GenBank/DDBJ databases">
        <authorList>
            <person name="Strain E.A."/>
            <person name="Brown E."/>
            <person name="Allard M.W."/>
            <person name="Gonzalez-Escalona N."/>
            <person name="Timme R."/>
        </authorList>
    </citation>
    <scope>NUCLEOTIDE SEQUENCE [LARGE SCALE GENOMIC DNA]</scope>
    <source>
        <strain evidence="6 7">CFSAN001627</strain>
    </source>
</reference>
<evidence type="ECO:0000259" key="5">
    <source>
        <dbReference type="Pfam" id="PF00171"/>
    </source>
</evidence>
<dbReference type="GO" id="GO:0004029">
    <property type="term" value="F:aldehyde dehydrogenase (NAD+) activity"/>
    <property type="evidence" value="ECO:0007669"/>
    <property type="project" value="TreeGrafter"/>
</dbReference>
<evidence type="ECO:0000313" key="6">
    <source>
        <dbReference type="EMBL" id="EKN40766.1"/>
    </source>
</evidence>
<dbReference type="InterPro" id="IPR016161">
    <property type="entry name" value="Ald_DH/histidinol_DH"/>
</dbReference>
<comment type="caution">
    <text evidence="6">The sequence shown here is derived from an EMBL/GenBank/DDBJ whole genome shotgun (WGS) entry which is preliminary data.</text>
</comment>
<dbReference type="GO" id="GO:0006081">
    <property type="term" value="P:aldehyde metabolic process"/>
    <property type="evidence" value="ECO:0007669"/>
    <property type="project" value="InterPro"/>
</dbReference>
<dbReference type="PROSITE" id="PS00070">
    <property type="entry name" value="ALDEHYDE_DEHYDR_CYS"/>
    <property type="match status" value="1"/>
</dbReference>
<gene>
    <name evidence="6" type="ORF">CFSAN001627_17423</name>
</gene>
<dbReference type="Gene3D" id="3.40.309.10">
    <property type="entry name" value="Aldehyde Dehydrogenase, Chain A, domain 2"/>
    <property type="match status" value="1"/>
</dbReference>
<protein>
    <submittedName>
        <fullName evidence="6">Aldehyde dehydrogenase family protein</fullName>
    </submittedName>
</protein>
<dbReference type="GO" id="GO:0005737">
    <property type="term" value="C:cytoplasm"/>
    <property type="evidence" value="ECO:0007669"/>
    <property type="project" value="TreeGrafter"/>
</dbReference>
<comment type="similarity">
    <text evidence="1 4">Belongs to the aldehyde dehydrogenase family.</text>
</comment>
<accession>M1ZPV0</accession>
<dbReference type="InterPro" id="IPR016162">
    <property type="entry name" value="Ald_DH_N"/>
</dbReference>
<dbReference type="Proteomes" id="UP000011944">
    <property type="component" value="Unassembled WGS sequence"/>
</dbReference>
<dbReference type="FunFam" id="3.40.605.10:FF:000004">
    <property type="entry name" value="Aldehyde dehydrogenase"/>
    <property type="match status" value="1"/>
</dbReference>
<feature type="domain" description="Aldehyde dehydrogenase" evidence="5">
    <location>
        <begin position="8"/>
        <end position="266"/>
    </location>
</feature>
<dbReference type="PATRIC" id="fig|1232189.3.peg.2734"/>
<organism evidence="6 7">
    <name type="scientific">Clostridium botulinum CFSAN001627</name>
    <dbReference type="NCBI Taxonomy" id="1232189"/>
    <lineage>
        <taxon>Bacteria</taxon>
        <taxon>Bacillati</taxon>
        <taxon>Bacillota</taxon>
        <taxon>Clostridia</taxon>
        <taxon>Eubacteriales</taxon>
        <taxon>Clostridiaceae</taxon>
        <taxon>Clostridium</taxon>
    </lineage>
</organism>
<dbReference type="EMBL" id="AMXI01001065">
    <property type="protein sequence ID" value="EKN40766.1"/>
    <property type="molecule type" value="Genomic_DNA"/>
</dbReference>
<dbReference type="InterPro" id="IPR012394">
    <property type="entry name" value="Aldehyde_DH_NAD(P)"/>
</dbReference>
<evidence type="ECO:0000256" key="3">
    <source>
        <dbReference type="PROSITE-ProRule" id="PRU10007"/>
    </source>
</evidence>
<reference evidence="6 7" key="2">
    <citation type="submission" date="2013-03" db="EMBL/GenBank/DDBJ databases">
        <title>Diversity in Clostridium botulinum.</title>
        <authorList>
            <person name="Timme R.E."/>
            <person name="Allard M."/>
            <person name="Luo Y."/>
            <person name="Strain E."/>
            <person name="Gonzalez-Escalona N."/>
            <person name="Brown E."/>
        </authorList>
    </citation>
    <scope>NUCLEOTIDE SEQUENCE [LARGE SCALE GENOMIC DNA]</scope>
    <source>
        <strain evidence="6 7">CFSAN001627</strain>
    </source>
</reference>
<dbReference type="SUPFAM" id="SSF53720">
    <property type="entry name" value="ALDH-like"/>
    <property type="match status" value="1"/>
</dbReference>
<proteinExistence type="inferred from homology"/>
<name>M1ZPV0_CLOBO</name>
<keyword evidence="2 4" id="KW-0560">Oxidoreductase</keyword>
<evidence type="ECO:0000313" key="7">
    <source>
        <dbReference type="Proteomes" id="UP000011944"/>
    </source>
</evidence>
<dbReference type="InterPro" id="IPR029510">
    <property type="entry name" value="Ald_DH_CS_GLU"/>
</dbReference>
<dbReference type="InterPro" id="IPR016163">
    <property type="entry name" value="Ald_DH_C"/>
</dbReference>
<evidence type="ECO:0000256" key="4">
    <source>
        <dbReference type="RuleBase" id="RU003345"/>
    </source>
</evidence>
<sequence length="284" mass="32106">MENIRNILEKQKSFFDKGYTKDINFRIEALKKLKHNIKINENNIFKALKIDLNKSEFETFITEIGIVYDEINGAIKNIKKWSKPKKVKTPITNFLASSYIYNEPYGVALIMSPWNYPFQLIMAPLVGAISAGNCVLLKPSELAIETEKIIVKIIKDTFSDEYIGVITGGIEESTALLKEKFDYIFYTGGINVGKIVMRAAAEHLTPITLELGGKSPCIVDKDANIDLAARRIAWGKFLNAGQTCVAPDYLVVHRNIKEKLISSIENYIVEFLEKIPLKVKIILE</sequence>
<evidence type="ECO:0000256" key="1">
    <source>
        <dbReference type="ARBA" id="ARBA00009986"/>
    </source>
</evidence>
<dbReference type="PANTHER" id="PTHR43570:SF16">
    <property type="entry name" value="ALDEHYDE DEHYDROGENASE TYPE III, ISOFORM Q"/>
    <property type="match status" value="1"/>
</dbReference>
<dbReference type="PANTHER" id="PTHR43570">
    <property type="entry name" value="ALDEHYDE DEHYDROGENASE"/>
    <property type="match status" value="1"/>
</dbReference>
<dbReference type="InterPro" id="IPR015590">
    <property type="entry name" value="Aldehyde_DH_dom"/>
</dbReference>
<dbReference type="Gene3D" id="3.40.605.10">
    <property type="entry name" value="Aldehyde Dehydrogenase, Chain A, domain 1"/>
    <property type="match status" value="1"/>
</dbReference>
<dbReference type="AlphaFoldDB" id="M1ZPV0"/>
<feature type="active site" evidence="3">
    <location>
        <position position="210"/>
    </location>
</feature>
<dbReference type="PROSITE" id="PS00687">
    <property type="entry name" value="ALDEHYDE_DEHYDR_GLU"/>
    <property type="match status" value="1"/>
</dbReference>
<dbReference type="InterPro" id="IPR016160">
    <property type="entry name" value="Ald_DH_CS_CYS"/>
</dbReference>